<dbReference type="RefSeq" id="WP_078754973.1">
    <property type="nucleotide sequence ID" value="NZ_FUWO01000001.1"/>
</dbReference>
<reference evidence="4" key="1">
    <citation type="submission" date="2017-02" db="EMBL/GenBank/DDBJ databases">
        <authorList>
            <person name="Varghese N."/>
            <person name="Submissions S."/>
        </authorList>
    </citation>
    <scope>NUCLEOTIDE SEQUENCE [LARGE SCALE GENOMIC DNA]</scope>
    <source>
        <strain evidence="4">DSM 15739</strain>
    </source>
</reference>
<dbReference type="InterPro" id="IPR029044">
    <property type="entry name" value="Nucleotide-diphossugar_trans"/>
</dbReference>
<evidence type="ECO:0000313" key="3">
    <source>
        <dbReference type="EMBL" id="SJZ30769.1"/>
    </source>
</evidence>
<proteinExistence type="predicted"/>
<feature type="transmembrane region" description="Helical" evidence="1">
    <location>
        <begin position="263"/>
        <end position="285"/>
    </location>
</feature>
<dbReference type="PANTHER" id="PTHR48090">
    <property type="entry name" value="UNDECAPRENYL-PHOSPHATE 4-DEOXY-4-FORMAMIDO-L-ARABINOSE TRANSFERASE-RELATED"/>
    <property type="match status" value="1"/>
</dbReference>
<dbReference type="CDD" id="cd04179">
    <property type="entry name" value="DPM_DPG-synthase_like"/>
    <property type="match status" value="1"/>
</dbReference>
<dbReference type="PANTHER" id="PTHR48090:SF7">
    <property type="entry name" value="RFBJ PROTEIN"/>
    <property type="match status" value="1"/>
</dbReference>
<accession>A0A1T4JKT6</accession>
<feature type="transmembrane region" description="Helical" evidence="1">
    <location>
        <begin position="230"/>
        <end position="251"/>
    </location>
</feature>
<dbReference type="OrthoDB" id="9810303at2"/>
<dbReference type="InterPro" id="IPR001173">
    <property type="entry name" value="Glyco_trans_2-like"/>
</dbReference>
<protein>
    <submittedName>
        <fullName evidence="3">Glycosyltransferase involved in cell wall bisynthesis</fullName>
    </submittedName>
</protein>
<keyword evidence="4" id="KW-1185">Reference proteome</keyword>
<evidence type="ECO:0000256" key="1">
    <source>
        <dbReference type="SAM" id="Phobius"/>
    </source>
</evidence>
<dbReference type="Proteomes" id="UP000189941">
    <property type="component" value="Unassembled WGS sequence"/>
</dbReference>
<evidence type="ECO:0000259" key="2">
    <source>
        <dbReference type="Pfam" id="PF00535"/>
    </source>
</evidence>
<evidence type="ECO:0000313" key="4">
    <source>
        <dbReference type="Proteomes" id="UP000189941"/>
    </source>
</evidence>
<keyword evidence="3" id="KW-0808">Transferase</keyword>
<dbReference type="STRING" id="1121925.SAMN02746011_00091"/>
<dbReference type="GO" id="GO:0016740">
    <property type="term" value="F:transferase activity"/>
    <property type="evidence" value="ECO:0007669"/>
    <property type="project" value="UniProtKB-KW"/>
</dbReference>
<name>A0A1T4JKT6_9LACT</name>
<dbReference type="Pfam" id="PF00535">
    <property type="entry name" value="Glycos_transf_2"/>
    <property type="match status" value="1"/>
</dbReference>
<feature type="domain" description="Glycosyltransferase 2-like" evidence="2">
    <location>
        <begin position="6"/>
        <end position="159"/>
    </location>
</feature>
<sequence length="313" mass="35778">MDKIAVLIPCYNEAVTIGKVMADFITVLPETTIYVYDNNSTDDTVQIASQAGAVVRRVTKQGKGNVIRAMFRDIEAEAYVMIDGDDTYPAEYAPEMVAAILSGEAEMVIGDRLSSTYFEENKRSFHNFGNVLVRQIINQMFNSDIRDIMTGYRAFSYAFVKTFSIQSTGFEIETEMTIHSLDKHLPIKNVIVTYRDRPEGSVSKLNTYKDGFRVIKTIGRLIKNYRPFRYFTAIAFVLSLISALLFLPVWIEFRQTGTVERFPTLFVSGFFFLAAMIVFIAGIILDVQCYHFQQRFEMEFKNKKSQRGLKDEA</sequence>
<keyword evidence="1" id="KW-0812">Transmembrane</keyword>
<dbReference type="AlphaFoldDB" id="A0A1T4JKT6"/>
<dbReference type="SUPFAM" id="SSF53448">
    <property type="entry name" value="Nucleotide-diphospho-sugar transferases"/>
    <property type="match status" value="1"/>
</dbReference>
<dbReference type="InterPro" id="IPR050256">
    <property type="entry name" value="Glycosyltransferase_2"/>
</dbReference>
<dbReference type="Gene3D" id="3.90.550.10">
    <property type="entry name" value="Spore Coat Polysaccharide Biosynthesis Protein SpsA, Chain A"/>
    <property type="match status" value="1"/>
</dbReference>
<dbReference type="EMBL" id="FUWO01000001">
    <property type="protein sequence ID" value="SJZ30769.1"/>
    <property type="molecule type" value="Genomic_DNA"/>
</dbReference>
<organism evidence="3 4">
    <name type="scientific">Globicatella sulfidifaciens DSM 15739</name>
    <dbReference type="NCBI Taxonomy" id="1121925"/>
    <lineage>
        <taxon>Bacteria</taxon>
        <taxon>Bacillati</taxon>
        <taxon>Bacillota</taxon>
        <taxon>Bacilli</taxon>
        <taxon>Lactobacillales</taxon>
        <taxon>Aerococcaceae</taxon>
        <taxon>Globicatella</taxon>
    </lineage>
</organism>
<keyword evidence="1" id="KW-1133">Transmembrane helix</keyword>
<gene>
    <name evidence="3" type="ORF">SAMN02746011_00091</name>
</gene>
<keyword evidence="1" id="KW-0472">Membrane</keyword>